<sequence length="45" mass="5083">MVSKRTLIALVTAISLLSLWVVPNVTFNKGHVYLHFLEALNITKM</sequence>
<dbReference type="EMBL" id="FRAR01000039">
    <property type="protein sequence ID" value="SHL01060.1"/>
    <property type="molecule type" value="Genomic_DNA"/>
</dbReference>
<keyword evidence="2" id="KW-1185">Reference proteome</keyword>
<evidence type="ECO:0000313" key="1">
    <source>
        <dbReference type="EMBL" id="SHL01060.1"/>
    </source>
</evidence>
<name>A0A1M6X4Z5_9FIRM</name>
<dbReference type="STRING" id="1121421.SAMN02745123_03903"/>
<dbReference type="Proteomes" id="UP000183997">
    <property type="component" value="Unassembled WGS sequence"/>
</dbReference>
<evidence type="ECO:0000313" key="2">
    <source>
        <dbReference type="Proteomes" id="UP000183997"/>
    </source>
</evidence>
<dbReference type="RefSeq" id="WP_175549081.1">
    <property type="nucleotide sequence ID" value="NZ_FRAR01000039.1"/>
</dbReference>
<accession>A0A1M6X4Z5</accession>
<proteinExistence type="predicted"/>
<dbReference type="AlphaFoldDB" id="A0A1M6X4Z5"/>
<protein>
    <submittedName>
        <fullName evidence="1">Uncharacterized protein</fullName>
    </submittedName>
</protein>
<gene>
    <name evidence="1" type="ORF">SAMN02745123_03903</name>
</gene>
<reference evidence="2" key="1">
    <citation type="submission" date="2016-11" db="EMBL/GenBank/DDBJ databases">
        <authorList>
            <person name="Varghese N."/>
            <person name="Submissions S."/>
        </authorList>
    </citation>
    <scope>NUCLEOTIDE SEQUENCE [LARGE SCALE GENOMIC DNA]</scope>
    <source>
        <strain evidence="2">DSM 10349</strain>
    </source>
</reference>
<organism evidence="1 2">
    <name type="scientific">Desulforamulus aeronauticus DSM 10349</name>
    <dbReference type="NCBI Taxonomy" id="1121421"/>
    <lineage>
        <taxon>Bacteria</taxon>
        <taxon>Bacillati</taxon>
        <taxon>Bacillota</taxon>
        <taxon>Clostridia</taxon>
        <taxon>Eubacteriales</taxon>
        <taxon>Peptococcaceae</taxon>
        <taxon>Desulforamulus</taxon>
    </lineage>
</organism>